<dbReference type="Gene3D" id="3.30.70.330">
    <property type="match status" value="2"/>
</dbReference>
<dbReference type="GO" id="GO:0005654">
    <property type="term" value="C:nucleoplasm"/>
    <property type="evidence" value="ECO:0007669"/>
    <property type="project" value="TreeGrafter"/>
</dbReference>
<dbReference type="GO" id="GO:0000785">
    <property type="term" value="C:chromatin"/>
    <property type="evidence" value="ECO:0007669"/>
    <property type="project" value="TreeGrafter"/>
</dbReference>
<dbReference type="InterPro" id="IPR000504">
    <property type="entry name" value="RRM_dom"/>
</dbReference>
<feature type="region of interest" description="Disordered" evidence="4">
    <location>
        <begin position="231"/>
        <end position="256"/>
    </location>
</feature>
<evidence type="ECO:0000256" key="1">
    <source>
        <dbReference type="ARBA" id="ARBA00004123"/>
    </source>
</evidence>
<accession>W9SBD2</accession>
<dbReference type="PANTHER" id="PTHR48033:SF5">
    <property type="entry name" value="RRM DOMAIN-CONTAINING PROTEIN"/>
    <property type="match status" value="1"/>
</dbReference>
<dbReference type="STRING" id="981085.W9SBD2"/>
<evidence type="ECO:0000256" key="3">
    <source>
        <dbReference type="PROSITE-ProRule" id="PRU00176"/>
    </source>
</evidence>
<keyword evidence="3" id="KW-0694">RNA-binding</keyword>
<gene>
    <name evidence="6" type="ORF">L484_020568</name>
</gene>
<dbReference type="InterPro" id="IPR035979">
    <property type="entry name" value="RBD_domain_sf"/>
</dbReference>
<evidence type="ECO:0000256" key="2">
    <source>
        <dbReference type="ARBA" id="ARBA00023242"/>
    </source>
</evidence>
<sequence length="422" mass="44102">MDSQTNEANLNGEAHEAADRLNHREEEEEVDYKSQPHTGDGASPGGFSERDDFGYDLFRRLFDWNIKKVGILLCKFVIETLVANGNAAQFIKHFGKYGEIIDSVIMKDRKTGQPRGFGFVTYADPSVVDKVIQDNHIINGKQVEIKRTIPRGAGGSKDFKTKKIFVGGIPTTVNEDEFRDFFSQFGEVKEHQIMRDHATSRSRGFGFITFETEQAVDDLLVKGNKLEMAGSQVEIKKAEPKKPNPPPAPSKRYNDSRSAFGGGYGDSYGGFGGSNFGGGSGGGSYRSAGAYGARGGAYSGYGSYGGYGGSEFGGYMAYGGGGGGGGAGGFGSYRGEPSVGYSGRYGGAFSRGYDLGGGYGGPGESYGAYSSGSGAAGGAGGYGSSYDAGLGGGYGGGSAGSFYGSRGGYGGAGNGRYHPYGR</sequence>
<evidence type="ECO:0000313" key="7">
    <source>
        <dbReference type="Proteomes" id="UP000030645"/>
    </source>
</evidence>
<dbReference type="eggNOG" id="KOG0118">
    <property type="taxonomic scope" value="Eukaryota"/>
</dbReference>
<dbReference type="PROSITE" id="PS50102">
    <property type="entry name" value="RRM"/>
    <property type="match status" value="2"/>
</dbReference>
<dbReference type="InterPro" id="IPR012677">
    <property type="entry name" value="Nucleotide-bd_a/b_plait_sf"/>
</dbReference>
<comment type="subcellular location">
    <subcellularLocation>
        <location evidence="1">Nucleus</location>
    </subcellularLocation>
</comment>
<keyword evidence="7" id="KW-1185">Reference proteome</keyword>
<dbReference type="Pfam" id="PF00076">
    <property type="entry name" value="RRM_1"/>
    <property type="match status" value="2"/>
</dbReference>
<evidence type="ECO:0000256" key="4">
    <source>
        <dbReference type="SAM" id="MobiDB-lite"/>
    </source>
</evidence>
<name>W9SBD2_9ROSA</name>
<feature type="domain" description="RRM" evidence="5">
    <location>
        <begin position="74"/>
        <end position="150"/>
    </location>
</feature>
<dbReference type="Proteomes" id="UP000030645">
    <property type="component" value="Unassembled WGS sequence"/>
</dbReference>
<evidence type="ECO:0000313" key="6">
    <source>
        <dbReference type="EMBL" id="EXC20347.1"/>
    </source>
</evidence>
<feature type="compositionally biased region" description="Basic and acidic residues" evidence="4">
    <location>
        <begin position="13"/>
        <end position="25"/>
    </location>
</feature>
<dbReference type="SMART" id="SM00360">
    <property type="entry name" value="RRM"/>
    <property type="match status" value="2"/>
</dbReference>
<dbReference type="GO" id="GO:0010468">
    <property type="term" value="P:regulation of gene expression"/>
    <property type="evidence" value="ECO:0007669"/>
    <property type="project" value="TreeGrafter"/>
</dbReference>
<feature type="region of interest" description="Disordered" evidence="4">
    <location>
        <begin position="1"/>
        <end position="47"/>
    </location>
</feature>
<dbReference type="PANTHER" id="PTHR48033">
    <property type="entry name" value="RNA-BINDING (RRM/RBD/RNP MOTIFS) FAMILY PROTEIN"/>
    <property type="match status" value="1"/>
</dbReference>
<evidence type="ECO:0000259" key="5">
    <source>
        <dbReference type="PROSITE" id="PS50102"/>
    </source>
</evidence>
<dbReference type="EMBL" id="KE345913">
    <property type="protein sequence ID" value="EXC20347.1"/>
    <property type="molecule type" value="Genomic_DNA"/>
</dbReference>
<dbReference type="SUPFAM" id="SSF54928">
    <property type="entry name" value="RNA-binding domain, RBD"/>
    <property type="match status" value="2"/>
</dbReference>
<proteinExistence type="predicted"/>
<dbReference type="AlphaFoldDB" id="W9SBD2"/>
<protein>
    <submittedName>
        <fullName evidence="6">Nuclear polyadenylated RNA-binding protein 4</fullName>
    </submittedName>
</protein>
<dbReference type="GO" id="GO:0003723">
    <property type="term" value="F:RNA binding"/>
    <property type="evidence" value="ECO:0007669"/>
    <property type="project" value="UniProtKB-UniRule"/>
</dbReference>
<dbReference type="FunFam" id="3.30.70.330:FF:000469">
    <property type="entry name" value="Heterogeneous nuclear ribonucleoprotein 1"/>
    <property type="match status" value="1"/>
</dbReference>
<reference evidence="7" key="1">
    <citation type="submission" date="2013-01" db="EMBL/GenBank/DDBJ databases">
        <title>Draft Genome Sequence of a Mulberry Tree, Morus notabilis C.K. Schneid.</title>
        <authorList>
            <person name="He N."/>
            <person name="Zhao S."/>
        </authorList>
    </citation>
    <scope>NUCLEOTIDE SEQUENCE</scope>
</reference>
<feature type="domain" description="RRM" evidence="5">
    <location>
        <begin position="162"/>
        <end position="240"/>
    </location>
</feature>
<keyword evidence="2" id="KW-0539">Nucleus</keyword>
<organism evidence="6 7">
    <name type="scientific">Morus notabilis</name>
    <dbReference type="NCBI Taxonomy" id="981085"/>
    <lineage>
        <taxon>Eukaryota</taxon>
        <taxon>Viridiplantae</taxon>
        <taxon>Streptophyta</taxon>
        <taxon>Embryophyta</taxon>
        <taxon>Tracheophyta</taxon>
        <taxon>Spermatophyta</taxon>
        <taxon>Magnoliopsida</taxon>
        <taxon>eudicotyledons</taxon>
        <taxon>Gunneridae</taxon>
        <taxon>Pentapetalae</taxon>
        <taxon>rosids</taxon>
        <taxon>fabids</taxon>
        <taxon>Rosales</taxon>
        <taxon>Moraceae</taxon>
        <taxon>Moreae</taxon>
        <taxon>Morus</taxon>
    </lineage>
</organism>